<dbReference type="Pfam" id="PF00171">
    <property type="entry name" value="Aldedh"/>
    <property type="match status" value="1"/>
</dbReference>
<dbReference type="GO" id="GO:0006081">
    <property type="term" value="P:aldehyde metabolic process"/>
    <property type="evidence" value="ECO:0007669"/>
    <property type="project" value="InterPro"/>
</dbReference>
<dbReference type="CDD" id="cd07136">
    <property type="entry name" value="ALDH_YwdH-P39616"/>
    <property type="match status" value="1"/>
</dbReference>
<dbReference type="STRING" id="1335309.GA0116948_106176"/>
<dbReference type="Gene3D" id="3.40.309.10">
    <property type="entry name" value="Aldehyde Dehydrogenase, Chain A, domain 2"/>
    <property type="match status" value="1"/>
</dbReference>
<dbReference type="Proteomes" id="UP000242818">
    <property type="component" value="Unassembled WGS sequence"/>
</dbReference>
<feature type="active site" evidence="5 6">
    <location>
        <position position="214"/>
    </location>
</feature>
<comment type="similarity">
    <text evidence="1 4 7">Belongs to the aldehyde dehydrogenase family.</text>
</comment>
<dbReference type="InterPro" id="IPR016160">
    <property type="entry name" value="Ald_DH_CS_CYS"/>
</dbReference>
<dbReference type="PROSITE" id="PS00070">
    <property type="entry name" value="ALDEHYDE_DEHYDR_CYS"/>
    <property type="match status" value="1"/>
</dbReference>
<dbReference type="SUPFAM" id="SSF53720">
    <property type="entry name" value="ALDH-like"/>
    <property type="match status" value="1"/>
</dbReference>
<evidence type="ECO:0000256" key="1">
    <source>
        <dbReference type="ARBA" id="ARBA00009986"/>
    </source>
</evidence>
<keyword evidence="3" id="KW-0520">NAD</keyword>
<dbReference type="EMBL" id="FMAR01000006">
    <property type="protein sequence ID" value="SCC36036.1"/>
    <property type="molecule type" value="Genomic_DNA"/>
</dbReference>
<keyword evidence="10" id="KW-1185">Reference proteome</keyword>
<dbReference type="PANTHER" id="PTHR43570:SF16">
    <property type="entry name" value="ALDEHYDE DEHYDROGENASE TYPE III, ISOFORM Q"/>
    <property type="match status" value="1"/>
</dbReference>
<dbReference type="InterPro" id="IPR012394">
    <property type="entry name" value="Aldehyde_DH_NAD(P)"/>
</dbReference>
<organism evidence="9 10">
    <name type="scientific">Chitinophaga costaii</name>
    <dbReference type="NCBI Taxonomy" id="1335309"/>
    <lineage>
        <taxon>Bacteria</taxon>
        <taxon>Pseudomonadati</taxon>
        <taxon>Bacteroidota</taxon>
        <taxon>Chitinophagia</taxon>
        <taxon>Chitinophagales</taxon>
        <taxon>Chitinophagaceae</taxon>
        <taxon>Chitinophaga</taxon>
    </lineage>
</organism>
<evidence type="ECO:0000256" key="2">
    <source>
        <dbReference type="ARBA" id="ARBA00023002"/>
    </source>
</evidence>
<gene>
    <name evidence="9" type="ORF">GA0116948_106176</name>
</gene>
<dbReference type="AlphaFoldDB" id="A0A1C4DXA3"/>
<name>A0A1C4DXA3_9BACT</name>
<dbReference type="PANTHER" id="PTHR43570">
    <property type="entry name" value="ALDEHYDE DEHYDROGENASE"/>
    <property type="match status" value="1"/>
</dbReference>
<evidence type="ECO:0000256" key="7">
    <source>
        <dbReference type="RuleBase" id="RU003345"/>
    </source>
</evidence>
<dbReference type="InterPro" id="IPR016161">
    <property type="entry name" value="Ald_DH/histidinol_DH"/>
</dbReference>
<dbReference type="Gene3D" id="3.40.605.10">
    <property type="entry name" value="Aldehyde Dehydrogenase, Chain A, domain 1"/>
    <property type="match status" value="1"/>
</dbReference>
<evidence type="ECO:0000256" key="3">
    <source>
        <dbReference type="ARBA" id="ARBA00023027"/>
    </source>
</evidence>
<reference evidence="9 10" key="1">
    <citation type="submission" date="2016-08" db="EMBL/GenBank/DDBJ databases">
        <authorList>
            <person name="Seilhamer J.J."/>
        </authorList>
    </citation>
    <scope>NUCLEOTIDE SEQUENCE [LARGE SCALE GENOMIC DNA]</scope>
    <source>
        <strain evidence="9 10">A37T2</strain>
    </source>
</reference>
<dbReference type="InterPro" id="IPR015590">
    <property type="entry name" value="Aldehyde_DH_dom"/>
</dbReference>
<dbReference type="InterPro" id="IPR029510">
    <property type="entry name" value="Ald_DH_CS_GLU"/>
</dbReference>
<dbReference type="GO" id="GO:0004029">
    <property type="term" value="F:aldehyde dehydrogenase (NAD+) activity"/>
    <property type="evidence" value="ECO:0007669"/>
    <property type="project" value="TreeGrafter"/>
</dbReference>
<dbReference type="GO" id="GO:0005737">
    <property type="term" value="C:cytoplasm"/>
    <property type="evidence" value="ECO:0007669"/>
    <property type="project" value="TreeGrafter"/>
</dbReference>
<feature type="domain" description="Aldehyde dehydrogenase" evidence="8">
    <location>
        <begin position="17"/>
        <end position="432"/>
    </location>
</feature>
<evidence type="ECO:0000259" key="8">
    <source>
        <dbReference type="Pfam" id="PF00171"/>
    </source>
</evidence>
<feature type="active site" evidence="5">
    <location>
        <position position="248"/>
    </location>
</feature>
<evidence type="ECO:0000256" key="5">
    <source>
        <dbReference type="PIRSR" id="PIRSR036492-1"/>
    </source>
</evidence>
<evidence type="ECO:0000256" key="4">
    <source>
        <dbReference type="PIRNR" id="PIRNR036492"/>
    </source>
</evidence>
<evidence type="ECO:0000313" key="9">
    <source>
        <dbReference type="EMBL" id="SCC36036.1"/>
    </source>
</evidence>
<dbReference type="PROSITE" id="PS00687">
    <property type="entry name" value="ALDEHYDE_DEHYDR_GLU"/>
    <property type="match status" value="1"/>
</dbReference>
<evidence type="ECO:0000313" key="10">
    <source>
        <dbReference type="Proteomes" id="UP000242818"/>
    </source>
</evidence>
<proteinExistence type="inferred from homology"/>
<dbReference type="PIRSF" id="PIRSF036492">
    <property type="entry name" value="ALDH"/>
    <property type="match status" value="1"/>
</dbReference>
<accession>A0A1C4DXA3</accession>
<dbReference type="OrthoDB" id="629320at2"/>
<dbReference type="FunFam" id="3.40.605.10:FF:000004">
    <property type="entry name" value="Aldehyde dehydrogenase"/>
    <property type="match status" value="1"/>
</dbReference>
<evidence type="ECO:0000256" key="6">
    <source>
        <dbReference type="PROSITE-ProRule" id="PRU10007"/>
    </source>
</evidence>
<dbReference type="InterPro" id="IPR016163">
    <property type="entry name" value="Ald_DH_C"/>
</dbReference>
<keyword evidence="2 4" id="KW-0560">Oxidoreductase</keyword>
<dbReference type="RefSeq" id="WP_089712094.1">
    <property type="nucleotide sequence ID" value="NZ_FMAR01000006.1"/>
</dbReference>
<dbReference type="InterPro" id="IPR016162">
    <property type="entry name" value="Ald_DH_N"/>
</dbReference>
<dbReference type="FunFam" id="3.40.309.10:FF:000003">
    <property type="entry name" value="Aldehyde dehydrogenase"/>
    <property type="match status" value="1"/>
</dbReference>
<sequence>MENTIPIATRYTRQQAYFDSGATLSYRFRRNQLKRLAQAIKNREAALLEALHKDLHKSPLEGFTSDIGVVYQEIKHVREYLRRWMKPEAVPSPFMFYPSYSKIYKVPLGLTLIIGSWNYPILLLLSPLIGAMAGGNCAILKPSELAPHCAAVLEALITDTFDPAYIDVVQGEGEEVVPALLQHRFNHIFFTGSAPVGRLVMTMAAKHPTPVTLELGGKSPCLVDETADITVAARRIVWGKYWNAGQTCVAPDYVLVHEKVKDKLVASLKKYIVQFYGNDPSQSPDLARLVNEKRFNALLPYLEQAPILHGGQTDRATLFIAPTLLDSPPLTATVMQEEIFGPILPILSYNTLEEAIGIIAHNPYPLAMYIFTSKTRRELELIERVRFGGGCVNNTIIHFANTDLPVGGVGPSGIGRYHGQYSFETFTHRKSIIKTGTWLDVPVKYPPFKSKLRWVKKFF</sequence>
<protein>
    <recommendedName>
        <fullName evidence="4">Aldehyde dehydrogenase</fullName>
    </recommendedName>
</protein>